<dbReference type="Pfam" id="PF13946">
    <property type="entry name" value="DUF4214"/>
    <property type="match status" value="1"/>
</dbReference>
<dbReference type="NCBIfam" id="TIGR02122">
    <property type="entry name" value="TRAP_TAXI"/>
    <property type="match status" value="1"/>
</dbReference>
<reference evidence="2 3" key="1">
    <citation type="journal article" date="2014" name="Int. J. Syst. Evol. Microbiol.">
        <title>Complete genome sequence of Corynebacterium casei LMG S-19264T (=DSM 44701T), isolated from a smear-ripened cheese.</title>
        <authorList>
            <consortium name="US DOE Joint Genome Institute (JGI-PGF)"/>
            <person name="Walter F."/>
            <person name="Albersmeier A."/>
            <person name="Kalinowski J."/>
            <person name="Ruckert C."/>
        </authorList>
    </citation>
    <scope>NUCLEOTIDE SEQUENCE [LARGE SCALE GENOMIC DNA]</scope>
    <source>
        <strain evidence="2 3">CGMCC 1.9161</strain>
    </source>
</reference>
<sequence length="491" mass="50945">MSSISFVGGSSREPEHAVAGAIVRLFNADRVENGVTADQIESGAWQDNLALLRSGRVDFALVRADQLVGHETELRVVLSLHSHALTILTREQDGSATLADLAGRRVDIGPAGSPMAELAARALAAAGVNVVVSGLPAEDRAQALSDGAIDAMVLLGAHPLPDVRAIDALHGARLIDIDGAAAAAASSDPASRTLTYEPRDSPIAAYGLDAPFSTIGYGFALVARADMPDDIVRMVAESALTRADSLRSLHPALSDIGLDDLGVSTVLPFHDGAVAAFEAAGVPYGTPGTPPGGPGSAVDDSFVEQPGDRLVDGGEGDDAMTYSGERSGYSVTLRDDATVSVVKPDGSTDTLISIERAAFTDGTLLFDIDSANASAAYRLYGGAFDRTPDEGGLRYWIAAIDGGLGLRDAAAGFLASREFIDLYGADLGDTDFVSALYENVLGRPGEPEGRAFWIGYLQEGGARADVLVQFTQLPEFVGISDAALANGFWVA</sequence>
<dbReference type="InterPro" id="IPR011852">
    <property type="entry name" value="TRAP_TAXI"/>
</dbReference>
<feature type="domain" description="DUF4214" evidence="1">
    <location>
        <begin position="410"/>
        <end position="477"/>
    </location>
</feature>
<comment type="caution">
    <text evidence="2">The sequence shown here is derived from an EMBL/GenBank/DDBJ whole genome shotgun (WGS) entry which is preliminary data.</text>
</comment>
<evidence type="ECO:0000313" key="2">
    <source>
        <dbReference type="EMBL" id="GGK42104.1"/>
    </source>
</evidence>
<proteinExistence type="predicted"/>
<dbReference type="SUPFAM" id="SSF53850">
    <property type="entry name" value="Periplasmic binding protein-like II"/>
    <property type="match status" value="1"/>
</dbReference>
<evidence type="ECO:0000259" key="1">
    <source>
        <dbReference type="Pfam" id="PF13946"/>
    </source>
</evidence>
<dbReference type="EMBL" id="BMMF01000009">
    <property type="protein sequence ID" value="GGK42104.1"/>
    <property type="molecule type" value="Genomic_DNA"/>
</dbReference>
<gene>
    <name evidence="2" type="ORF">GCM10011322_31520</name>
</gene>
<accession>A0A917V640</accession>
<name>A0A917V640_9HYPH</name>
<dbReference type="InterPro" id="IPR025282">
    <property type="entry name" value="DUF4214"/>
</dbReference>
<protein>
    <recommendedName>
        <fullName evidence="1">DUF4214 domain-containing protein</fullName>
    </recommendedName>
</protein>
<keyword evidence="3" id="KW-1185">Reference proteome</keyword>
<dbReference type="Proteomes" id="UP000600449">
    <property type="component" value="Unassembled WGS sequence"/>
</dbReference>
<evidence type="ECO:0000313" key="3">
    <source>
        <dbReference type="Proteomes" id="UP000600449"/>
    </source>
</evidence>
<dbReference type="Pfam" id="PF16868">
    <property type="entry name" value="NMT1_3"/>
    <property type="match status" value="1"/>
</dbReference>
<dbReference type="AlphaFoldDB" id="A0A917V640"/>
<organism evidence="2 3">
    <name type="scientific">Salinarimonas ramus</name>
    <dbReference type="NCBI Taxonomy" id="690164"/>
    <lineage>
        <taxon>Bacteria</taxon>
        <taxon>Pseudomonadati</taxon>
        <taxon>Pseudomonadota</taxon>
        <taxon>Alphaproteobacteria</taxon>
        <taxon>Hyphomicrobiales</taxon>
        <taxon>Salinarimonadaceae</taxon>
        <taxon>Salinarimonas</taxon>
    </lineage>
</organism>
<dbReference type="Gene3D" id="3.40.190.10">
    <property type="entry name" value="Periplasmic binding protein-like II"/>
    <property type="match status" value="2"/>
</dbReference>
<dbReference type="PANTHER" id="PTHR42941:SF1">
    <property type="entry name" value="SLL1037 PROTEIN"/>
    <property type="match status" value="1"/>
</dbReference>
<dbReference type="Gene3D" id="1.10.3130.20">
    <property type="entry name" value="Phycobilisome linker domain"/>
    <property type="match status" value="1"/>
</dbReference>
<dbReference type="PANTHER" id="PTHR42941">
    <property type="entry name" value="SLL1037 PROTEIN"/>
    <property type="match status" value="1"/>
</dbReference>
<dbReference type="RefSeq" id="WP_188914201.1">
    <property type="nucleotide sequence ID" value="NZ_BMMF01000009.1"/>
</dbReference>
<dbReference type="InterPro" id="IPR038255">
    <property type="entry name" value="PBS_linker_sf"/>
</dbReference>